<keyword evidence="3 10" id="KW-0808">Transferase</keyword>
<dbReference type="STRING" id="395495.Lcho_2586"/>
<proteinExistence type="inferred from homology"/>
<evidence type="ECO:0000256" key="4">
    <source>
        <dbReference type="ARBA" id="ARBA00022692"/>
    </source>
</evidence>
<evidence type="ECO:0000256" key="9">
    <source>
        <dbReference type="ARBA" id="ARBA00023264"/>
    </source>
</evidence>
<feature type="transmembrane region" description="Helical" evidence="10">
    <location>
        <begin position="99"/>
        <end position="116"/>
    </location>
</feature>
<dbReference type="PANTHER" id="PTHR30309">
    <property type="entry name" value="INNER MEMBRANE PROTEIN YGIH"/>
    <property type="match status" value="1"/>
</dbReference>
<feature type="transmembrane region" description="Helical" evidence="10">
    <location>
        <begin position="172"/>
        <end position="193"/>
    </location>
</feature>
<evidence type="ECO:0000256" key="1">
    <source>
        <dbReference type="ARBA" id="ARBA00022475"/>
    </source>
</evidence>
<keyword evidence="6 10" id="KW-0443">Lipid metabolism</keyword>
<dbReference type="SMART" id="SM01207">
    <property type="entry name" value="G3P_acyltransf"/>
    <property type="match status" value="1"/>
</dbReference>
<evidence type="ECO:0000313" key="12">
    <source>
        <dbReference type="EMBL" id="ACB34851.1"/>
    </source>
</evidence>
<dbReference type="NCBIfam" id="TIGR00023">
    <property type="entry name" value="glycerol-3-phosphate 1-O-acyltransferase PlsY"/>
    <property type="match status" value="1"/>
</dbReference>
<dbReference type="HOGENOM" id="CLU_081254_0_0_4"/>
<dbReference type="Proteomes" id="UP000001693">
    <property type="component" value="Chromosome"/>
</dbReference>
<organism evidence="12 13">
    <name type="scientific">Leptothrix cholodnii (strain ATCC 51168 / LMG 8142 / SP-6)</name>
    <name type="common">Leptothrix discophora (strain SP-6)</name>
    <dbReference type="NCBI Taxonomy" id="395495"/>
    <lineage>
        <taxon>Bacteria</taxon>
        <taxon>Pseudomonadati</taxon>
        <taxon>Pseudomonadota</taxon>
        <taxon>Betaproteobacteria</taxon>
        <taxon>Burkholderiales</taxon>
        <taxon>Sphaerotilaceae</taxon>
        <taxon>Leptothrix</taxon>
    </lineage>
</organism>
<dbReference type="AlphaFoldDB" id="B1Y796"/>
<comment type="subcellular location">
    <subcellularLocation>
        <location evidence="10">Cell inner membrane</location>
        <topology evidence="10">Multi-pass membrane protein</topology>
    </subcellularLocation>
</comment>
<comment type="subunit">
    <text evidence="10">Probably interacts with PlsX.</text>
</comment>
<dbReference type="GO" id="GO:0043772">
    <property type="term" value="F:acyl-phosphate glycerol-3-phosphate acyltransferase activity"/>
    <property type="evidence" value="ECO:0007669"/>
    <property type="project" value="UniProtKB-UniRule"/>
</dbReference>
<name>B1Y796_LEPCP</name>
<evidence type="ECO:0000256" key="3">
    <source>
        <dbReference type="ARBA" id="ARBA00022679"/>
    </source>
</evidence>
<evidence type="ECO:0000256" key="11">
    <source>
        <dbReference type="SAM" id="MobiDB-lite"/>
    </source>
</evidence>
<comment type="function">
    <text evidence="10">Catalyzes the transfer of an acyl group from acyl-phosphate (acyl-PO(4)) to glycerol-3-phosphate (G3P) to form lysophosphatidic acid (LPA). This enzyme utilizes acyl-phosphate as fatty acyl donor, but not acyl-CoA or acyl-ACP.</text>
</comment>
<evidence type="ECO:0000313" key="13">
    <source>
        <dbReference type="Proteomes" id="UP000001693"/>
    </source>
</evidence>
<keyword evidence="9 10" id="KW-1208">Phospholipid metabolism</keyword>
<dbReference type="EC" id="2.3.1.275" evidence="10"/>
<evidence type="ECO:0000256" key="6">
    <source>
        <dbReference type="ARBA" id="ARBA00023098"/>
    </source>
</evidence>
<comment type="pathway">
    <text evidence="10">Lipid metabolism; phospholipid metabolism.</text>
</comment>
<evidence type="ECO:0000256" key="2">
    <source>
        <dbReference type="ARBA" id="ARBA00022516"/>
    </source>
</evidence>
<reference evidence="12 13" key="1">
    <citation type="submission" date="2008-03" db="EMBL/GenBank/DDBJ databases">
        <title>Complete sequence of Leptothrix cholodnii SP-6.</title>
        <authorList>
            <consortium name="US DOE Joint Genome Institute"/>
            <person name="Copeland A."/>
            <person name="Lucas S."/>
            <person name="Lapidus A."/>
            <person name="Glavina del Rio T."/>
            <person name="Dalin E."/>
            <person name="Tice H."/>
            <person name="Bruce D."/>
            <person name="Goodwin L."/>
            <person name="Pitluck S."/>
            <person name="Chertkov O."/>
            <person name="Brettin T."/>
            <person name="Detter J.C."/>
            <person name="Han C."/>
            <person name="Kuske C.R."/>
            <person name="Schmutz J."/>
            <person name="Larimer F."/>
            <person name="Land M."/>
            <person name="Hauser L."/>
            <person name="Kyrpides N."/>
            <person name="Lykidis A."/>
            <person name="Emerson D."/>
            <person name="Richardson P."/>
        </authorList>
    </citation>
    <scope>NUCLEOTIDE SEQUENCE [LARGE SCALE GENOMIC DNA]</scope>
    <source>
        <strain evidence="13">ATCC 51168 / LMG 8142 / SP-6</strain>
    </source>
</reference>
<dbReference type="KEGG" id="lch:Lcho_2586"/>
<dbReference type="Pfam" id="PF02660">
    <property type="entry name" value="G3P_acyltransf"/>
    <property type="match status" value="1"/>
</dbReference>
<evidence type="ECO:0000256" key="8">
    <source>
        <dbReference type="ARBA" id="ARBA00023209"/>
    </source>
</evidence>
<keyword evidence="2 10" id="KW-0444">Lipid biosynthesis</keyword>
<dbReference type="HAMAP" id="MF_01043">
    <property type="entry name" value="PlsY"/>
    <property type="match status" value="1"/>
</dbReference>
<evidence type="ECO:0000256" key="5">
    <source>
        <dbReference type="ARBA" id="ARBA00022989"/>
    </source>
</evidence>
<feature type="transmembrane region" description="Helical" evidence="10">
    <location>
        <begin position="128"/>
        <end position="152"/>
    </location>
</feature>
<keyword evidence="8 10" id="KW-0594">Phospholipid biosynthesis</keyword>
<protein>
    <recommendedName>
        <fullName evidence="10">Glycerol-3-phosphate acyltransferase</fullName>
    </recommendedName>
    <alternativeName>
        <fullName evidence="10">Acyl-PO4 G3P acyltransferase</fullName>
    </alternativeName>
    <alternativeName>
        <fullName evidence="10">Acyl-phosphate--glycerol-3-phosphate acyltransferase</fullName>
    </alternativeName>
    <alternativeName>
        <fullName evidence="10">G3P acyltransferase</fullName>
        <shortName evidence="10">GPAT</shortName>
        <ecNumber evidence="10">2.3.1.275</ecNumber>
    </alternativeName>
    <alternativeName>
        <fullName evidence="10">Lysophosphatidic acid synthase</fullName>
        <shortName evidence="10">LPA synthase</shortName>
    </alternativeName>
</protein>
<keyword evidence="1 10" id="KW-1003">Cell membrane</keyword>
<dbReference type="EMBL" id="CP001013">
    <property type="protein sequence ID" value="ACB34851.1"/>
    <property type="molecule type" value="Genomic_DNA"/>
</dbReference>
<dbReference type="UniPathway" id="UPA00085"/>
<dbReference type="GO" id="GO:0008654">
    <property type="term" value="P:phospholipid biosynthetic process"/>
    <property type="evidence" value="ECO:0007669"/>
    <property type="project" value="UniProtKB-UniRule"/>
</dbReference>
<gene>
    <name evidence="10" type="primary">plsY</name>
    <name evidence="12" type="ordered locus">Lcho_2586</name>
</gene>
<feature type="transmembrane region" description="Helical" evidence="10">
    <location>
        <begin position="66"/>
        <end position="87"/>
    </location>
</feature>
<keyword evidence="10" id="KW-0997">Cell inner membrane</keyword>
<feature type="region of interest" description="Disordered" evidence="11">
    <location>
        <begin position="213"/>
        <end position="263"/>
    </location>
</feature>
<dbReference type="eggNOG" id="COG0344">
    <property type="taxonomic scope" value="Bacteria"/>
</dbReference>
<keyword evidence="5 10" id="KW-1133">Transmembrane helix</keyword>
<dbReference type="InterPro" id="IPR003811">
    <property type="entry name" value="G3P_acylTferase_PlsY"/>
</dbReference>
<keyword evidence="4 10" id="KW-0812">Transmembrane</keyword>
<keyword evidence="13" id="KW-1185">Reference proteome</keyword>
<comment type="similarity">
    <text evidence="10">Belongs to the PlsY family.</text>
</comment>
<comment type="catalytic activity">
    <reaction evidence="10">
        <text>an acyl phosphate + sn-glycerol 3-phosphate = a 1-acyl-sn-glycero-3-phosphate + phosphate</text>
        <dbReference type="Rhea" id="RHEA:34075"/>
        <dbReference type="ChEBI" id="CHEBI:43474"/>
        <dbReference type="ChEBI" id="CHEBI:57597"/>
        <dbReference type="ChEBI" id="CHEBI:57970"/>
        <dbReference type="ChEBI" id="CHEBI:59918"/>
        <dbReference type="EC" id="2.3.1.275"/>
    </reaction>
</comment>
<dbReference type="PANTHER" id="PTHR30309:SF0">
    <property type="entry name" value="GLYCEROL-3-PHOSPHATE ACYLTRANSFERASE-RELATED"/>
    <property type="match status" value="1"/>
</dbReference>
<evidence type="ECO:0000256" key="10">
    <source>
        <dbReference type="HAMAP-Rule" id="MF_01043"/>
    </source>
</evidence>
<accession>B1Y796</accession>
<feature type="transmembrane region" description="Helical" evidence="10">
    <location>
        <begin position="16"/>
        <end position="36"/>
    </location>
</feature>
<evidence type="ECO:0000256" key="7">
    <source>
        <dbReference type="ARBA" id="ARBA00023136"/>
    </source>
</evidence>
<dbReference type="GO" id="GO:0005886">
    <property type="term" value="C:plasma membrane"/>
    <property type="evidence" value="ECO:0007669"/>
    <property type="project" value="UniProtKB-SubCell"/>
</dbReference>
<sequence precursor="true">MLVAAGTFTQMTTPTLTIAAVVLAYLIGSLSFAVIVSRVMGLTDPRSYGSGNPGATNVLRSGNKAAAALTLLLDLLKGLIPVLAVMLLGEPWNLRENTAALVGLAAFAGHVWPVFFKFKGGKGVATAAGVLLGLNWALGLATLGVWIVVVYFTRYSSLAALLAAVAAPALHIVGWGASGATLSIVVMSALLVWRHSANIGKLLAGTESKLGQKAGGAAKGASSSPSAHAEAGPTDVARQAPPRRHGPATSPNAGPKGGRRRRH</sequence>
<keyword evidence="7 10" id="KW-0472">Membrane</keyword>